<organism evidence="3 4">
    <name type="scientific">Oedothorax gibbosus</name>
    <dbReference type="NCBI Taxonomy" id="931172"/>
    <lineage>
        <taxon>Eukaryota</taxon>
        <taxon>Metazoa</taxon>
        <taxon>Ecdysozoa</taxon>
        <taxon>Arthropoda</taxon>
        <taxon>Chelicerata</taxon>
        <taxon>Arachnida</taxon>
        <taxon>Araneae</taxon>
        <taxon>Araneomorphae</taxon>
        <taxon>Entelegynae</taxon>
        <taxon>Araneoidea</taxon>
        <taxon>Linyphiidae</taxon>
        <taxon>Erigoninae</taxon>
        <taxon>Oedothorax</taxon>
    </lineage>
</organism>
<keyword evidence="4" id="KW-1185">Reference proteome</keyword>
<sequence length="889" mass="101170">MINIELFQSFIESFCPSAIAPVDLVQIARKTLLSQRQHDYRPGFLSSPLYLLMDGECCLDRLYGGYFGDWVCGGQWNRMVDFLLAFFHVMRQNNIQITVFFNGALELDRMHNWVEKQISVKNKMAQVLRHTHHKGTPPPKVWWCAPNGLYTCLRMILRHLKVNVVLTTTDHSQEIMSHLQKYTFHGLLADNPEYLVFHPPRYFSAAHLKLTYKGTLETKEYILSEVAKVLDLHPSRICIVAALLGNHILTSYDLTEFHFSLCSRKTGEVTNNMLIESIIDYVRNQQSVDDLNEVAKKIFGEASETKCDKFKQCVAYYCRSNKKLFTQMAKSSDSSQNVLHTEIHGSLSRKSKFASETEENEISNLKSFHQVTEKAKHGAFQQLLCSQNNSECIINTNFSSKGSGVLNPNKKSFNDNTMNIPMLNTAIDALTLKHDNKNLKKEKNLNSSLPKVAFEVLDMCLERHQKGLMHPYIYQILSQGEIKIPVVFEDGINDELPNPTLFFRPMRQMIYALLFNQRHFQIEEKDNSEVKVPEVMIKEWLWTHSNRYHQPEFVPSKCLDWTVPTVSRLWFTAGPDANKTRLQAFLTCMKINSTLILDTMFVPQHFFLLCCVLRYMLSIPETPFLYKHELDAFLVQAVDSHLMDNEYTQELEVPITPRGLMLAAMFMNGVDHAIMVNDACGAPISWLMCCPWLFFDGKLFHSKLLKSNSAKNLTDLCDNNFHEISVVENMQNAILEGLNVKFPLPRFPFSAPHPVFPKNPVNTPPFPQGRGRGHQRVMPCGGQLEVAGVVVGNWGPNYGHRPKSENRSLPPHVVSVGRGIGRGLLMKPTTSKRGGGTAKKISTRGTSPQRTSDDSTSFTQRRLPRLGMGRGAPHLEGAKSEFSDLGFEI</sequence>
<protein>
    <recommendedName>
        <fullName evidence="5">Constitutive coactivator of PPAR-gamma-like protein 1</fullName>
    </recommendedName>
</protein>
<reference evidence="3 4" key="1">
    <citation type="journal article" date="2022" name="Nat. Ecol. Evol.">
        <title>A masculinizing supergene underlies an exaggerated male reproductive morph in a spider.</title>
        <authorList>
            <person name="Hendrickx F."/>
            <person name="De Corte Z."/>
            <person name="Sonet G."/>
            <person name="Van Belleghem S.M."/>
            <person name="Kostlbacher S."/>
            <person name="Vangestel C."/>
        </authorList>
    </citation>
    <scope>NUCLEOTIDE SEQUENCE [LARGE SCALE GENOMIC DNA]</scope>
    <source>
        <strain evidence="3">W744_W776</strain>
    </source>
</reference>
<dbReference type="FunFam" id="3.40.50.1010:FF:000009">
    <property type="entry name" value="Constitutive coactivator of PPAR-gamma-like protein 1"/>
    <property type="match status" value="1"/>
</dbReference>
<proteinExistence type="inferred from homology"/>
<evidence type="ECO:0000313" key="3">
    <source>
        <dbReference type="EMBL" id="KAG8182672.1"/>
    </source>
</evidence>
<dbReference type="PANTHER" id="PTHR15976:SF16">
    <property type="entry name" value="ASTEROID DOMAIN-CONTAINING PROTEIN"/>
    <property type="match status" value="1"/>
</dbReference>
<dbReference type="Proteomes" id="UP000827092">
    <property type="component" value="Unassembled WGS sequence"/>
</dbReference>
<dbReference type="GO" id="GO:0005634">
    <property type="term" value="C:nucleus"/>
    <property type="evidence" value="ECO:0007669"/>
    <property type="project" value="TreeGrafter"/>
</dbReference>
<evidence type="ECO:0000256" key="1">
    <source>
        <dbReference type="ARBA" id="ARBA00009495"/>
    </source>
</evidence>
<dbReference type="AlphaFoldDB" id="A0AAV6UEQ0"/>
<dbReference type="PANTHER" id="PTHR15976">
    <property type="entry name" value="CONSTITUTIVE COACTIVATOR OF PEROXISOME PROLIFERATOR-ACTIVATED RECEPTOR GAMMA"/>
    <property type="match status" value="1"/>
</dbReference>
<evidence type="ECO:0000256" key="2">
    <source>
        <dbReference type="SAM" id="MobiDB-lite"/>
    </source>
</evidence>
<dbReference type="SUPFAM" id="SSF88723">
    <property type="entry name" value="PIN domain-like"/>
    <property type="match status" value="1"/>
</dbReference>
<name>A0AAV6UEQ0_9ARAC</name>
<gene>
    <name evidence="3" type="ORF">JTE90_012908</name>
</gene>
<evidence type="ECO:0008006" key="5">
    <source>
        <dbReference type="Google" id="ProtNLM"/>
    </source>
</evidence>
<dbReference type="InterPro" id="IPR029060">
    <property type="entry name" value="PIN-like_dom_sf"/>
</dbReference>
<feature type="region of interest" description="Disordered" evidence="2">
    <location>
        <begin position="823"/>
        <end position="889"/>
    </location>
</feature>
<feature type="compositionally biased region" description="Polar residues" evidence="2">
    <location>
        <begin position="843"/>
        <end position="860"/>
    </location>
</feature>
<comment type="similarity">
    <text evidence="1">Belongs to the constitutive coactivator of PPAR-gamma family.</text>
</comment>
<evidence type="ECO:0000313" key="4">
    <source>
        <dbReference type="Proteomes" id="UP000827092"/>
    </source>
</evidence>
<accession>A0AAV6UEQ0</accession>
<dbReference type="EMBL" id="JAFNEN010000453">
    <property type="protein sequence ID" value="KAG8182672.1"/>
    <property type="molecule type" value="Genomic_DNA"/>
</dbReference>
<comment type="caution">
    <text evidence="3">The sequence shown here is derived from an EMBL/GenBank/DDBJ whole genome shotgun (WGS) entry which is preliminary data.</text>
</comment>
<dbReference type="InterPro" id="IPR026784">
    <property type="entry name" value="Coact_PPARg"/>
</dbReference>